<dbReference type="AlphaFoldDB" id="A0A411LF32"/>
<name>A0A411LF32_SPHPI</name>
<dbReference type="EMBL" id="CP065713">
    <property type="protein sequence ID" value="QPT07598.1"/>
    <property type="molecule type" value="Genomic_DNA"/>
</dbReference>
<evidence type="ECO:0000313" key="3">
    <source>
        <dbReference type="EMBL" id="QPT07598.1"/>
    </source>
</evidence>
<dbReference type="EMBL" id="JABEOU010000033">
    <property type="protein sequence ID" value="NNG58292.1"/>
    <property type="molecule type" value="Genomic_DNA"/>
</dbReference>
<evidence type="ECO:0000313" key="5">
    <source>
        <dbReference type="Proteomes" id="UP000594836"/>
    </source>
</evidence>
<proteinExistence type="predicted"/>
<accession>A0A411LF32</accession>
<reference evidence="2 4" key="1">
    <citation type="submission" date="2020-05" db="EMBL/GenBank/DDBJ databases">
        <title>Draft Genome Sequences of Sphingomonas sp. Isolated from the International Space Station.</title>
        <authorList>
            <person name="Bijlani S."/>
            <person name="Singh N.K."/>
            <person name="Mason C.E."/>
            <person name="Wang C.C."/>
            <person name="Venkateswaran K."/>
        </authorList>
    </citation>
    <scope>NUCLEOTIDE SEQUENCE [LARGE SCALE GENOMIC DNA]</scope>
    <source>
        <strain evidence="2 4">FKI-L5-BR-P1</strain>
    </source>
</reference>
<reference evidence="3 5" key="2">
    <citation type="submission" date="2020-12" db="EMBL/GenBank/DDBJ databases">
        <title>FDA dAtabase for Regulatory Grade micrObial Sequences (FDA-ARGOS): Supporting development and validation of Infectious Disease Dx tests.</title>
        <authorList>
            <person name="Sproer C."/>
            <person name="Gronow S."/>
            <person name="Severitt S."/>
            <person name="Schroder I."/>
            <person name="Tallon L."/>
            <person name="Sadzewicz L."/>
            <person name="Zhao X."/>
            <person name="Boylan J."/>
            <person name="Ott S."/>
            <person name="Bowen H."/>
            <person name="Vavikolanu K."/>
            <person name="Mehta A."/>
            <person name="Aluvathingal J."/>
            <person name="Nadendla S."/>
            <person name="Lowell S."/>
            <person name="Myers T."/>
            <person name="Yan Y."/>
            <person name="Sichtig H."/>
        </authorList>
    </citation>
    <scope>NUCLEOTIDE SEQUENCE [LARGE SCALE GENOMIC DNA]</scope>
    <source>
        <strain evidence="3 5">FDAARGOS_881</strain>
    </source>
</reference>
<dbReference type="Proteomes" id="UP000550136">
    <property type="component" value="Unassembled WGS sequence"/>
</dbReference>
<dbReference type="Proteomes" id="UP000594836">
    <property type="component" value="Chromosome"/>
</dbReference>
<organism evidence="2 4">
    <name type="scientific">Sphingomonas paucimobilis</name>
    <name type="common">Pseudomonas paucimobilis</name>
    <dbReference type="NCBI Taxonomy" id="13689"/>
    <lineage>
        <taxon>Bacteria</taxon>
        <taxon>Pseudomonadati</taxon>
        <taxon>Pseudomonadota</taxon>
        <taxon>Alphaproteobacteria</taxon>
        <taxon>Sphingomonadales</taxon>
        <taxon>Sphingomonadaceae</taxon>
        <taxon>Sphingomonas</taxon>
    </lineage>
</organism>
<sequence>MAMLIAASSGSSAGAQATAPPDPGPVVDTTRPLLSERETLRGFAAIAGYSASHQPFSSLTRPVCIASRGLATNVALPIAEHIPGNAERLGMKLGRLYSWQGYRTLGFPYAAMMRFIEDGILAGEKKA</sequence>
<evidence type="ECO:0000313" key="4">
    <source>
        <dbReference type="Proteomes" id="UP000550136"/>
    </source>
</evidence>
<evidence type="ECO:0000313" key="2">
    <source>
        <dbReference type="EMBL" id="NNG58292.1"/>
    </source>
</evidence>
<feature type="region of interest" description="Disordered" evidence="1">
    <location>
        <begin position="7"/>
        <end position="28"/>
    </location>
</feature>
<protein>
    <submittedName>
        <fullName evidence="2">Uncharacterized protein</fullName>
    </submittedName>
</protein>
<dbReference type="RefSeq" id="WP_126053327.1">
    <property type="nucleotide sequence ID" value="NZ_AP023323.1"/>
</dbReference>
<evidence type="ECO:0000256" key="1">
    <source>
        <dbReference type="SAM" id="MobiDB-lite"/>
    </source>
</evidence>
<gene>
    <name evidence="2" type="ORF">HKX06_13040</name>
    <name evidence="3" type="ORF">I6G38_12295</name>
</gene>